<dbReference type="Gene3D" id="3.40.50.10330">
    <property type="entry name" value="Probable inorganic polyphosphate/atp-NAD kinase, domain 1"/>
    <property type="match status" value="1"/>
</dbReference>
<dbReference type="GO" id="GO:0046512">
    <property type="term" value="P:sphingosine biosynthetic process"/>
    <property type="evidence" value="ECO:0007669"/>
    <property type="project" value="TreeGrafter"/>
</dbReference>
<dbReference type="EMBL" id="QWIR01000130">
    <property type="protein sequence ID" value="RMY85456.1"/>
    <property type="molecule type" value="Genomic_DNA"/>
</dbReference>
<dbReference type="InterPro" id="IPR001206">
    <property type="entry name" value="Diacylglycerol_kinase_cat_dom"/>
</dbReference>
<dbReference type="Gene3D" id="2.60.200.40">
    <property type="match status" value="1"/>
</dbReference>
<sequence length="519" mass="56533">MQVVVLLSWPQSVYFGLQIQPAWSKLQDRLLPRGLLKPQGLVMGTQDDARVQTEGRLDGRLVTFTYKTADKPAERELSWSETDASTIKLPGHDIIAFLPSNAEETNAHSILYVVKSPEGEHDGAPFTFKAATALNLPSPVVTDFGRPDGNYWQARQGHGQDSRQIHVVVSIGSGTGQALAVCQYMLKPLLQNACSLDENDYTLHVTTSEMTVTDLTRDVFLPQANKGVAQAIILLSGDGGMVDVINAILSAQRLSTFVKPCITLLPLGTGNALANSAGINSDNTAGLRTMLQGSPKGLPVFRAEFSSGARLLVDHQREEQHLHQEDGVPIAYGAVVCSWGLHASLVADSDSAEYRKFGAERFQMAAKDLLYPSDGSTAHQYLGKLSVLCASEDGQPEWRAIDRNTHGYILATLVSQLEKGFTISPASKPLDGALRLIHFAPVGGEETMEIMTKAYQGGQHINDDRVSYERVGGIRIDFAETETRWRKVCIDGKIICVEPGGWVEVRTHAEGVVDLVVFQ</sequence>
<dbReference type="SUPFAM" id="SSF111331">
    <property type="entry name" value="NAD kinase/diacylglycerol kinase-like"/>
    <property type="match status" value="1"/>
</dbReference>
<name>A0A3M7FA50_HORWE</name>
<evidence type="ECO:0000313" key="3">
    <source>
        <dbReference type="Proteomes" id="UP000268823"/>
    </source>
</evidence>
<dbReference type="PANTHER" id="PTHR12358:SF108">
    <property type="entry name" value="DAGKC DOMAIN-CONTAINING PROTEIN"/>
    <property type="match status" value="1"/>
</dbReference>
<dbReference type="PANTHER" id="PTHR12358">
    <property type="entry name" value="SPHINGOSINE KINASE"/>
    <property type="match status" value="1"/>
</dbReference>
<dbReference type="GO" id="GO:0016020">
    <property type="term" value="C:membrane"/>
    <property type="evidence" value="ECO:0007669"/>
    <property type="project" value="TreeGrafter"/>
</dbReference>
<dbReference type="Proteomes" id="UP000268823">
    <property type="component" value="Unassembled WGS sequence"/>
</dbReference>
<dbReference type="InterPro" id="IPR016064">
    <property type="entry name" value="NAD/diacylglycerol_kinase_sf"/>
</dbReference>
<dbReference type="OrthoDB" id="3853857at2759"/>
<protein>
    <recommendedName>
        <fullName evidence="1">DAGKc domain-containing protein</fullName>
    </recommendedName>
</protein>
<dbReference type="VEuPathDB" id="FungiDB:BTJ68_14678"/>
<dbReference type="PROSITE" id="PS50146">
    <property type="entry name" value="DAGK"/>
    <property type="match status" value="1"/>
</dbReference>
<feature type="domain" description="DAGKc" evidence="1">
    <location>
        <begin position="160"/>
        <end position="309"/>
    </location>
</feature>
<comment type="caution">
    <text evidence="2">The sequence shown here is derived from an EMBL/GenBank/DDBJ whole genome shotgun (WGS) entry which is preliminary data.</text>
</comment>
<evidence type="ECO:0000259" key="1">
    <source>
        <dbReference type="PROSITE" id="PS50146"/>
    </source>
</evidence>
<proteinExistence type="predicted"/>
<dbReference type="AlphaFoldDB" id="A0A3M7FA50"/>
<accession>A0A3M7FA50</accession>
<reference evidence="2 3" key="1">
    <citation type="journal article" date="2018" name="BMC Genomics">
        <title>Genomic evidence for intraspecific hybridization in a clonal and extremely halotolerant yeast.</title>
        <authorList>
            <person name="Gostincar C."/>
            <person name="Stajich J.E."/>
            <person name="Zupancic J."/>
            <person name="Zalar P."/>
            <person name="Gunde-Cimerman N."/>
        </authorList>
    </citation>
    <scope>NUCLEOTIDE SEQUENCE [LARGE SCALE GENOMIC DNA]</scope>
    <source>
        <strain evidence="2 3">EXF-2788</strain>
    </source>
</reference>
<dbReference type="Pfam" id="PF00781">
    <property type="entry name" value="DAGK_cat"/>
    <property type="match status" value="1"/>
</dbReference>
<evidence type="ECO:0000313" key="2">
    <source>
        <dbReference type="EMBL" id="RMY85456.1"/>
    </source>
</evidence>
<organism evidence="2 3">
    <name type="scientific">Hortaea werneckii</name>
    <name type="common">Black yeast</name>
    <name type="synonym">Cladosporium werneckii</name>
    <dbReference type="NCBI Taxonomy" id="91943"/>
    <lineage>
        <taxon>Eukaryota</taxon>
        <taxon>Fungi</taxon>
        <taxon>Dikarya</taxon>
        <taxon>Ascomycota</taxon>
        <taxon>Pezizomycotina</taxon>
        <taxon>Dothideomycetes</taxon>
        <taxon>Dothideomycetidae</taxon>
        <taxon>Mycosphaerellales</taxon>
        <taxon>Teratosphaeriaceae</taxon>
        <taxon>Hortaea</taxon>
    </lineage>
</organism>
<dbReference type="InterPro" id="IPR017438">
    <property type="entry name" value="ATP-NAD_kinase_N"/>
</dbReference>
<gene>
    <name evidence="2" type="ORF">D0861_06439</name>
</gene>
<dbReference type="GO" id="GO:0001727">
    <property type="term" value="F:lipid kinase activity"/>
    <property type="evidence" value="ECO:0007669"/>
    <property type="project" value="TreeGrafter"/>
</dbReference>
<dbReference type="GO" id="GO:0005737">
    <property type="term" value="C:cytoplasm"/>
    <property type="evidence" value="ECO:0007669"/>
    <property type="project" value="TreeGrafter"/>
</dbReference>
<dbReference type="InterPro" id="IPR050187">
    <property type="entry name" value="Lipid_Phosphate_FormReg"/>
</dbReference>